<keyword evidence="4" id="KW-1185">Reference proteome</keyword>
<feature type="chain" id="PRO_5045903691" description="Lipoprotein" evidence="2">
    <location>
        <begin position="28"/>
        <end position="89"/>
    </location>
</feature>
<evidence type="ECO:0000313" key="3">
    <source>
        <dbReference type="EMBL" id="GAA5484603.1"/>
    </source>
</evidence>
<accession>A0ABP9USU5</accession>
<proteinExistence type="predicted"/>
<evidence type="ECO:0000256" key="1">
    <source>
        <dbReference type="SAM" id="MobiDB-lite"/>
    </source>
</evidence>
<reference evidence="3 4" key="1">
    <citation type="submission" date="2024-02" db="EMBL/GenBank/DDBJ databases">
        <title>Haloferula sargassicola NBRC 104335.</title>
        <authorList>
            <person name="Ichikawa N."/>
            <person name="Katano-Makiyama Y."/>
            <person name="Hidaka K."/>
        </authorList>
    </citation>
    <scope>NUCLEOTIDE SEQUENCE [LARGE SCALE GENOMIC DNA]</scope>
    <source>
        <strain evidence="3 4">NBRC 104335</strain>
    </source>
</reference>
<sequence>MTLTTMKILIILPFAALALASCQPLNGTDPLDSGELAREASDISTSRDSVEQNRIQDERLDRYSGPGLRVIDPESETRISAGVNANSDF</sequence>
<dbReference type="PROSITE" id="PS51257">
    <property type="entry name" value="PROKAR_LIPOPROTEIN"/>
    <property type="match status" value="1"/>
</dbReference>
<comment type="caution">
    <text evidence="3">The sequence shown here is derived from an EMBL/GenBank/DDBJ whole genome shotgun (WGS) entry which is preliminary data.</text>
</comment>
<evidence type="ECO:0008006" key="5">
    <source>
        <dbReference type="Google" id="ProtNLM"/>
    </source>
</evidence>
<evidence type="ECO:0000256" key="2">
    <source>
        <dbReference type="SAM" id="SignalP"/>
    </source>
</evidence>
<feature type="signal peptide" evidence="2">
    <location>
        <begin position="1"/>
        <end position="27"/>
    </location>
</feature>
<name>A0ABP9USU5_9BACT</name>
<feature type="region of interest" description="Disordered" evidence="1">
    <location>
        <begin position="26"/>
        <end position="59"/>
    </location>
</feature>
<feature type="compositionally biased region" description="Basic and acidic residues" evidence="1">
    <location>
        <begin position="48"/>
        <end position="59"/>
    </location>
</feature>
<dbReference type="EMBL" id="BAABRI010000029">
    <property type="protein sequence ID" value="GAA5484603.1"/>
    <property type="molecule type" value="Genomic_DNA"/>
</dbReference>
<organism evidence="3 4">
    <name type="scientific">Haloferula sargassicola</name>
    <dbReference type="NCBI Taxonomy" id="490096"/>
    <lineage>
        <taxon>Bacteria</taxon>
        <taxon>Pseudomonadati</taxon>
        <taxon>Verrucomicrobiota</taxon>
        <taxon>Verrucomicrobiia</taxon>
        <taxon>Verrucomicrobiales</taxon>
        <taxon>Verrucomicrobiaceae</taxon>
        <taxon>Haloferula</taxon>
    </lineage>
</organism>
<gene>
    <name evidence="3" type="ORF">Hsar01_03848</name>
</gene>
<dbReference type="Proteomes" id="UP001476282">
    <property type="component" value="Unassembled WGS sequence"/>
</dbReference>
<keyword evidence="2" id="KW-0732">Signal</keyword>
<protein>
    <recommendedName>
        <fullName evidence="5">Lipoprotein</fullName>
    </recommendedName>
</protein>
<evidence type="ECO:0000313" key="4">
    <source>
        <dbReference type="Proteomes" id="UP001476282"/>
    </source>
</evidence>